<dbReference type="AlphaFoldDB" id="A0A6I9WLM9"/>
<dbReference type="PANTHER" id="PTHR11054:SF0">
    <property type="entry name" value="6-PHOSPHOGLUCONOLACTONASE"/>
    <property type="match status" value="1"/>
</dbReference>
<dbReference type="CTD" id="25796"/>
<dbReference type="Proteomes" id="UP000504615">
    <property type="component" value="Unplaced"/>
</dbReference>
<name>A0A6I9WLM9_9HYME</name>
<evidence type="ECO:0000259" key="1">
    <source>
        <dbReference type="Pfam" id="PF01182"/>
    </source>
</evidence>
<dbReference type="RefSeq" id="XP_011644190.1">
    <property type="nucleotide sequence ID" value="XM_011645888.2"/>
</dbReference>
<dbReference type="Gene3D" id="3.40.50.1360">
    <property type="match status" value="1"/>
</dbReference>
<dbReference type="GeneID" id="105431609"/>
<dbReference type="InterPro" id="IPR037171">
    <property type="entry name" value="NagB/RpiA_transferase-like"/>
</dbReference>
<dbReference type="PANTHER" id="PTHR11054">
    <property type="entry name" value="6-PHOSPHOGLUCONOLACTONASE"/>
    <property type="match status" value="1"/>
</dbReference>
<dbReference type="KEGG" id="pbar:105431609"/>
<keyword evidence="2" id="KW-1185">Reference proteome</keyword>
<organism evidence="2 3">
    <name type="scientific">Pogonomyrmex barbatus</name>
    <name type="common">red harvester ant</name>
    <dbReference type="NCBI Taxonomy" id="144034"/>
    <lineage>
        <taxon>Eukaryota</taxon>
        <taxon>Metazoa</taxon>
        <taxon>Ecdysozoa</taxon>
        <taxon>Arthropoda</taxon>
        <taxon>Hexapoda</taxon>
        <taxon>Insecta</taxon>
        <taxon>Pterygota</taxon>
        <taxon>Neoptera</taxon>
        <taxon>Endopterygota</taxon>
        <taxon>Hymenoptera</taxon>
        <taxon>Apocrita</taxon>
        <taxon>Aculeata</taxon>
        <taxon>Formicoidea</taxon>
        <taxon>Formicidae</taxon>
        <taxon>Myrmicinae</taxon>
        <taxon>Pogonomyrmex</taxon>
    </lineage>
</organism>
<gene>
    <name evidence="3" type="primary">LOC105431609</name>
</gene>
<dbReference type="InterPro" id="IPR039104">
    <property type="entry name" value="6PGL"/>
</dbReference>
<evidence type="ECO:0000313" key="2">
    <source>
        <dbReference type="Proteomes" id="UP000504615"/>
    </source>
</evidence>
<feature type="domain" description="Glucosamine/galactosamine-6-phosphate isomerase" evidence="1">
    <location>
        <begin position="62"/>
        <end position="180"/>
    </location>
</feature>
<evidence type="ECO:0000313" key="3">
    <source>
        <dbReference type="RefSeq" id="XP_011644190.1"/>
    </source>
</evidence>
<dbReference type="SUPFAM" id="SSF100950">
    <property type="entry name" value="NagB/RpiA/CoA transferase-like"/>
    <property type="match status" value="1"/>
</dbReference>
<dbReference type="GO" id="GO:0005975">
    <property type="term" value="P:carbohydrate metabolic process"/>
    <property type="evidence" value="ECO:0007669"/>
    <property type="project" value="InterPro"/>
</dbReference>
<dbReference type="OrthoDB" id="432544at2759"/>
<sequence length="193" mass="21766">MTEVVVAIDEEQLVARISNLIARAADDATSRDDRIFRFGVSGDFRNFYIFIFTSLHAAAIFVAENAAKDYIKKMAFFFPPDRLPRFDCLLLGLGQDGHTCSLFPGHRALDDENMWVTWELNAPKPPPSRISLTMPVINNARMCMFIVTGASKAETVKRILRDKEDLPATRVEPIDGTLFWLLDQEAGRLLNSD</sequence>
<reference evidence="3" key="1">
    <citation type="submission" date="2025-08" db="UniProtKB">
        <authorList>
            <consortium name="RefSeq"/>
        </authorList>
    </citation>
    <scope>IDENTIFICATION</scope>
</reference>
<protein>
    <submittedName>
        <fullName evidence="3">6-phosphogluconolactonase</fullName>
    </submittedName>
</protein>
<dbReference type="Pfam" id="PF01182">
    <property type="entry name" value="Glucosamine_iso"/>
    <property type="match status" value="1"/>
</dbReference>
<accession>A0A6I9WLM9</accession>
<proteinExistence type="predicted"/>
<dbReference type="InterPro" id="IPR006148">
    <property type="entry name" value="Glc/Gal-6P_isomerase"/>
</dbReference>